<name>A0A397GD80_9GLOM</name>
<dbReference type="FunFam" id="3.40.50.2000:FF:000026">
    <property type="entry name" value="Phosphatidylinositol N-acetylglucosaminyltransferase subunit A"/>
    <property type="match status" value="1"/>
</dbReference>
<dbReference type="CDD" id="cd03796">
    <property type="entry name" value="GT4_PIG-A-like"/>
    <property type="match status" value="1"/>
</dbReference>
<feature type="domain" description="Glycosyl transferase family 1" evidence="10">
    <location>
        <begin position="191"/>
        <end position="335"/>
    </location>
</feature>
<dbReference type="AlphaFoldDB" id="A0A397GD80"/>
<dbReference type="InterPro" id="IPR039507">
    <property type="entry name" value="PIG-A/GPI3"/>
</dbReference>
<dbReference type="GO" id="GO:0006506">
    <property type="term" value="P:GPI anchor biosynthetic process"/>
    <property type="evidence" value="ECO:0007669"/>
    <property type="project" value="UniProtKB-UniPathway"/>
</dbReference>
<protein>
    <recommendedName>
        <fullName evidence="8">Phosphatidylinositol N-acetylglucosaminyltransferase GPI3 subunit</fullName>
        <ecNumber evidence="3">2.4.1.198</ecNumber>
    </recommendedName>
    <alternativeName>
        <fullName evidence="7">GlcNAc-PI synthesis protein</fullName>
    </alternativeName>
</protein>
<organism evidence="12 13">
    <name type="scientific">Diversispora epigaea</name>
    <dbReference type="NCBI Taxonomy" id="1348612"/>
    <lineage>
        <taxon>Eukaryota</taxon>
        <taxon>Fungi</taxon>
        <taxon>Fungi incertae sedis</taxon>
        <taxon>Mucoromycota</taxon>
        <taxon>Glomeromycotina</taxon>
        <taxon>Glomeromycetes</taxon>
        <taxon>Diversisporales</taxon>
        <taxon>Diversisporaceae</taxon>
        <taxon>Diversispora</taxon>
    </lineage>
</organism>
<reference evidence="12 13" key="1">
    <citation type="submission" date="2018-08" db="EMBL/GenBank/DDBJ databases">
        <title>Genome and evolution of the arbuscular mycorrhizal fungus Diversispora epigaea (formerly Glomus versiforme) and its bacterial endosymbionts.</title>
        <authorList>
            <person name="Sun X."/>
            <person name="Fei Z."/>
            <person name="Harrison M."/>
        </authorList>
    </citation>
    <scope>NUCLEOTIDE SEQUENCE [LARGE SCALE GENOMIC DNA]</scope>
    <source>
        <strain evidence="12 13">IT104</strain>
    </source>
</reference>
<evidence type="ECO:0000313" key="12">
    <source>
        <dbReference type="EMBL" id="RHZ46050.1"/>
    </source>
</evidence>
<evidence type="ECO:0000256" key="2">
    <source>
        <dbReference type="ARBA" id="ARBA00004687"/>
    </source>
</evidence>
<comment type="function">
    <text evidence="1">Catalytic subunit in the complex catalyzing the transfer of N-acetylglucosamine from UDP-N-acetylglucosamine to phosphatidylinositol, the first step of GPI biosynthesis.</text>
</comment>
<feature type="region of interest" description="Disordered" evidence="9">
    <location>
        <begin position="484"/>
        <end position="512"/>
    </location>
</feature>
<evidence type="ECO:0000256" key="1">
    <source>
        <dbReference type="ARBA" id="ARBA00003265"/>
    </source>
</evidence>
<dbReference type="EC" id="2.4.1.198" evidence="3"/>
<evidence type="ECO:0000256" key="7">
    <source>
        <dbReference type="ARBA" id="ARBA00032160"/>
    </source>
</evidence>
<keyword evidence="5" id="KW-0328">Glycosyltransferase</keyword>
<dbReference type="SUPFAM" id="SSF53756">
    <property type="entry name" value="UDP-Glycosyltransferase/glycogen phosphorylase"/>
    <property type="match status" value="1"/>
</dbReference>
<dbReference type="Gene3D" id="3.40.50.2000">
    <property type="entry name" value="Glycogen Phosphorylase B"/>
    <property type="match status" value="2"/>
</dbReference>
<dbReference type="Proteomes" id="UP000266861">
    <property type="component" value="Unassembled WGS sequence"/>
</dbReference>
<evidence type="ECO:0000256" key="4">
    <source>
        <dbReference type="ARBA" id="ARBA00022502"/>
    </source>
</evidence>
<dbReference type="GO" id="GO:0000506">
    <property type="term" value="C:glycosylphosphatidylinositol-N-acetylglucosaminyltransferase (GPI-GnT) complex"/>
    <property type="evidence" value="ECO:0007669"/>
    <property type="project" value="InterPro"/>
</dbReference>
<evidence type="ECO:0000259" key="11">
    <source>
        <dbReference type="Pfam" id="PF08288"/>
    </source>
</evidence>
<dbReference type="InterPro" id="IPR001296">
    <property type="entry name" value="Glyco_trans_1"/>
</dbReference>
<evidence type="ECO:0000259" key="10">
    <source>
        <dbReference type="Pfam" id="PF00534"/>
    </source>
</evidence>
<dbReference type="EMBL" id="PQFF01000528">
    <property type="protein sequence ID" value="RHZ46050.1"/>
    <property type="molecule type" value="Genomic_DNA"/>
</dbReference>
<dbReference type="GO" id="GO:0017176">
    <property type="term" value="F:phosphatidylinositol N-acetylglucosaminyltransferase activity"/>
    <property type="evidence" value="ECO:0007669"/>
    <property type="project" value="UniProtKB-EC"/>
</dbReference>
<dbReference type="UniPathway" id="UPA00196"/>
<sequence length="512" mass="58534">MPYNIAMVSDFFYPNMGGVESHLYQLSQRLIQRGHKVIIITHSYKDRTGVRYLTNGLKVYYVPHVVIYSEATLPTVYGFFPIFRNIVIREEINIVHGHQAFSSMCQEAILHARTMGMKACFTDHSLVGFADASSILMNKTSKFTLSDIDHVICVSHTSKENTVLRASLNPQMVSVIPNAIVASQFKPDPGAVDKNFITIVVASRMVYRKGIDLLVAIIPRICQTNPRVRFIIGGDGPKKIDLEQMREKYLLHDRVELLGPVRHHEIRNILTKGQIFLNTSLTEAFCMGILEAACCGLLVVSTKVGGVPEVLPRHMIIFASPEEDDLVNAVMRAIEMIVLEQVSPIKFHDEIKEMYSWVNVAERTEKVYNKIWELKTPPLLERLRLYYGCGIWAGKIFCIVMAVDYLLWRFLEWIFPEENIEIAPPFPYQKYIKICKMAEEENNNKNDNDSNNNSNNNDNDNDNNINNLDGFDDIDDIDDIDGIDDIDDIDNYNNSEEKGEEDNEYYKSKTRS</sequence>
<evidence type="ECO:0000256" key="3">
    <source>
        <dbReference type="ARBA" id="ARBA00012420"/>
    </source>
</evidence>
<feature type="compositionally biased region" description="Low complexity" evidence="9">
    <location>
        <begin position="449"/>
        <end position="467"/>
    </location>
</feature>
<dbReference type="OrthoDB" id="734129at2759"/>
<dbReference type="Pfam" id="PF08288">
    <property type="entry name" value="PIGA"/>
    <property type="match status" value="1"/>
</dbReference>
<evidence type="ECO:0000256" key="9">
    <source>
        <dbReference type="SAM" id="MobiDB-lite"/>
    </source>
</evidence>
<gene>
    <name evidence="12" type="ORF">Glove_637g14</name>
</gene>
<evidence type="ECO:0000256" key="8">
    <source>
        <dbReference type="ARBA" id="ARBA00068617"/>
    </source>
</evidence>
<dbReference type="PANTHER" id="PTHR45871">
    <property type="entry name" value="N-ACETYLGLUCOSAMINYL-PHOSPHATIDYLINOSITOL BIOSYNTHETIC PROTEIN"/>
    <property type="match status" value="1"/>
</dbReference>
<dbReference type="PANTHER" id="PTHR45871:SF1">
    <property type="entry name" value="PHOSPHATIDYLINOSITOL N-ACETYLGLUCOSAMINYLTRANSFERASE SUBUNIT A"/>
    <property type="match status" value="1"/>
</dbReference>
<proteinExistence type="predicted"/>
<evidence type="ECO:0000256" key="6">
    <source>
        <dbReference type="ARBA" id="ARBA00022679"/>
    </source>
</evidence>
<keyword evidence="13" id="KW-1185">Reference proteome</keyword>
<dbReference type="Pfam" id="PF00534">
    <property type="entry name" value="Glycos_transf_1"/>
    <property type="match status" value="1"/>
</dbReference>
<comment type="caution">
    <text evidence="12">The sequence shown here is derived from an EMBL/GenBank/DDBJ whole genome shotgun (WGS) entry which is preliminary data.</text>
</comment>
<feature type="domain" description="PIGA GPI anchor biosynthesis" evidence="11">
    <location>
        <begin position="42"/>
        <end position="131"/>
    </location>
</feature>
<dbReference type="InterPro" id="IPR013234">
    <property type="entry name" value="PIGA_GPI_anchor_biosynthesis"/>
</dbReference>
<keyword evidence="4" id="KW-0337">GPI-anchor biosynthesis</keyword>
<evidence type="ECO:0000256" key="5">
    <source>
        <dbReference type="ARBA" id="ARBA00022676"/>
    </source>
</evidence>
<keyword evidence="6" id="KW-0808">Transferase</keyword>
<accession>A0A397GD80</accession>
<feature type="region of interest" description="Disordered" evidence="9">
    <location>
        <begin position="442"/>
        <end position="467"/>
    </location>
</feature>
<dbReference type="STRING" id="1348612.A0A397GD80"/>
<evidence type="ECO:0000313" key="13">
    <source>
        <dbReference type="Proteomes" id="UP000266861"/>
    </source>
</evidence>
<comment type="pathway">
    <text evidence="2">Glycolipid biosynthesis; glycosylphosphatidylinositol-anchor biosynthesis.</text>
</comment>